<accession>A0A8J5X759</accession>
<evidence type="ECO:0000313" key="2">
    <source>
        <dbReference type="EMBL" id="KAG8457648.1"/>
    </source>
</evidence>
<evidence type="ECO:0000256" key="1">
    <source>
        <dbReference type="SAM" id="MobiDB-lite"/>
    </source>
</evidence>
<feature type="compositionally biased region" description="Basic and acidic residues" evidence="1">
    <location>
        <begin position="314"/>
        <end position="330"/>
    </location>
</feature>
<dbReference type="EMBL" id="JAGTXO010000066">
    <property type="protein sequence ID" value="KAG8457648.1"/>
    <property type="molecule type" value="Genomic_DNA"/>
</dbReference>
<comment type="caution">
    <text evidence="2">The sequence shown here is derived from an EMBL/GenBank/DDBJ whole genome shotgun (WGS) entry which is preliminary data.</text>
</comment>
<reference evidence="2" key="1">
    <citation type="submission" date="2021-05" db="EMBL/GenBank/DDBJ databases">
        <title>The genome of the haptophyte Pavlova lutheri (Diacronema luteri, Pavlovales) - a model for lipid biosynthesis in eukaryotic algae.</title>
        <authorList>
            <person name="Hulatt C.J."/>
            <person name="Posewitz M.C."/>
        </authorList>
    </citation>
    <scope>NUCLEOTIDE SEQUENCE</scope>
    <source>
        <strain evidence="2">NIVA-4/92</strain>
    </source>
</reference>
<organism evidence="2 3">
    <name type="scientific">Diacronema lutheri</name>
    <name type="common">Unicellular marine alga</name>
    <name type="synonym">Monochrysis lutheri</name>
    <dbReference type="NCBI Taxonomy" id="2081491"/>
    <lineage>
        <taxon>Eukaryota</taxon>
        <taxon>Haptista</taxon>
        <taxon>Haptophyta</taxon>
        <taxon>Pavlovophyceae</taxon>
        <taxon>Pavlovales</taxon>
        <taxon>Pavlovaceae</taxon>
        <taxon>Diacronema</taxon>
    </lineage>
</organism>
<proteinExistence type="predicted"/>
<protein>
    <submittedName>
        <fullName evidence="2">Uncharacterized protein</fullName>
    </submittedName>
</protein>
<dbReference type="AlphaFoldDB" id="A0A8J5X759"/>
<sequence>MDGAGGAAAGAKGGTAAGAASEFARVRHLSNATAIACARQVHRWPAATSAAGGAKATQPHSTASAAGVSCPLEALVASAHASVPTIAGDGTAARVERCSAASSARARSVPATSPRGRGAREPLARPFVADAVHLLDTSGRSAVSILFASDYCRMPGAKAKAKAKPKAKAVAEGVPPADVVTALAAPSVRWITLSVRLVTWGYLNFTMRVPITTRVFEVRERIVSRHGGSISAGEVRIYKEDVSQRNVITDLMLTLEELDIGAAAPGADAAGEEGGESVLFYDFRPVATDCPLLLSEPPNYRFAAEMRRVAELEEEKRAKEEARQQKRTVSEKVLGAR</sequence>
<dbReference type="Proteomes" id="UP000751190">
    <property type="component" value="Unassembled WGS sequence"/>
</dbReference>
<keyword evidence="3" id="KW-1185">Reference proteome</keyword>
<evidence type="ECO:0000313" key="3">
    <source>
        <dbReference type="Proteomes" id="UP000751190"/>
    </source>
</evidence>
<dbReference type="OrthoDB" id="10249887at2759"/>
<gene>
    <name evidence="2" type="ORF">KFE25_002312</name>
</gene>
<feature type="region of interest" description="Disordered" evidence="1">
    <location>
        <begin position="314"/>
        <end position="337"/>
    </location>
</feature>
<name>A0A8J5X759_DIALT</name>